<dbReference type="Pfam" id="PF21982">
    <property type="entry name" value="RecX_HTH1"/>
    <property type="match status" value="1"/>
</dbReference>
<dbReference type="InterPro" id="IPR036388">
    <property type="entry name" value="WH-like_DNA-bd_sf"/>
</dbReference>
<evidence type="ECO:0000256" key="3">
    <source>
        <dbReference type="ARBA" id="ARBA00018111"/>
    </source>
</evidence>
<dbReference type="InterPro" id="IPR053926">
    <property type="entry name" value="RecX_HTH_1st"/>
</dbReference>
<protein>
    <recommendedName>
        <fullName evidence="3 5">Regulatory protein RecX</fullName>
    </recommendedName>
</protein>
<dbReference type="HAMAP" id="MF_01114">
    <property type="entry name" value="RecX"/>
    <property type="match status" value="1"/>
</dbReference>
<feature type="compositionally biased region" description="Acidic residues" evidence="6">
    <location>
        <begin position="124"/>
        <end position="140"/>
    </location>
</feature>
<sequence length="208" mass="23572">MSQSSRYNSRRRRASARYRGPAEPPAEGAAGQDNEPDQHEVARAIVLRQLTASAKSRKQLEDKLADRDVPEGVAQEVLDRFEEVNLVDDRSFAAMFVRSRAETRKLSRSALRRELQQRGITGELAEEALEQRTDEDETEDAHELVRKKMPKSIDFSDRKEVDKVTRRLVSMLGRKGYPPGLAFGVVKEELSAFGTEDDFSEPDPWPSI</sequence>
<evidence type="ECO:0000313" key="10">
    <source>
        <dbReference type="Proteomes" id="UP001500166"/>
    </source>
</evidence>
<name>A0ABN2Y076_9MICC</name>
<gene>
    <name evidence="5 9" type="primary">recX</name>
    <name evidence="9" type="ORF">GCM10009824_18700</name>
</gene>
<dbReference type="RefSeq" id="WP_344224750.1">
    <property type="nucleotide sequence ID" value="NZ_BAAAQA010000018.1"/>
</dbReference>
<dbReference type="Proteomes" id="UP001500166">
    <property type="component" value="Unassembled WGS sequence"/>
</dbReference>
<evidence type="ECO:0000256" key="4">
    <source>
        <dbReference type="ARBA" id="ARBA00022490"/>
    </source>
</evidence>
<evidence type="ECO:0000259" key="8">
    <source>
        <dbReference type="Pfam" id="PF21982"/>
    </source>
</evidence>
<comment type="subcellular location">
    <subcellularLocation>
        <location evidence="1 5">Cytoplasm</location>
    </subcellularLocation>
</comment>
<keyword evidence="4 5" id="KW-0963">Cytoplasm</keyword>
<feature type="domain" description="RecX second three-helical" evidence="7">
    <location>
        <begin position="88"/>
        <end position="129"/>
    </location>
</feature>
<dbReference type="PANTHER" id="PTHR33602:SF1">
    <property type="entry name" value="REGULATORY PROTEIN RECX FAMILY PROTEIN"/>
    <property type="match status" value="1"/>
</dbReference>
<evidence type="ECO:0000256" key="1">
    <source>
        <dbReference type="ARBA" id="ARBA00004496"/>
    </source>
</evidence>
<feature type="region of interest" description="Disordered" evidence="6">
    <location>
        <begin position="1"/>
        <end position="41"/>
    </location>
</feature>
<evidence type="ECO:0000259" key="7">
    <source>
        <dbReference type="Pfam" id="PF02631"/>
    </source>
</evidence>
<proteinExistence type="inferred from homology"/>
<comment type="similarity">
    <text evidence="2 5">Belongs to the RecX family.</text>
</comment>
<comment type="function">
    <text evidence="5">Modulates RecA activity.</text>
</comment>
<evidence type="ECO:0000256" key="6">
    <source>
        <dbReference type="SAM" id="MobiDB-lite"/>
    </source>
</evidence>
<feature type="region of interest" description="Disordered" evidence="6">
    <location>
        <begin position="122"/>
        <end position="143"/>
    </location>
</feature>
<comment type="caution">
    <text evidence="9">The sequence shown here is derived from an EMBL/GenBank/DDBJ whole genome shotgun (WGS) entry which is preliminary data.</text>
</comment>
<reference evidence="9 10" key="1">
    <citation type="journal article" date="2019" name="Int. J. Syst. Evol. Microbiol.">
        <title>The Global Catalogue of Microorganisms (GCM) 10K type strain sequencing project: providing services to taxonomists for standard genome sequencing and annotation.</title>
        <authorList>
            <consortium name="The Broad Institute Genomics Platform"/>
            <consortium name="The Broad Institute Genome Sequencing Center for Infectious Disease"/>
            <person name="Wu L."/>
            <person name="Ma J."/>
        </authorList>
    </citation>
    <scope>NUCLEOTIDE SEQUENCE [LARGE SCALE GENOMIC DNA]</scope>
    <source>
        <strain evidence="9 10">JCM 15914</strain>
    </source>
</reference>
<organism evidence="9 10">
    <name type="scientific">Kocuria atrinae</name>
    <dbReference type="NCBI Taxonomy" id="592377"/>
    <lineage>
        <taxon>Bacteria</taxon>
        <taxon>Bacillati</taxon>
        <taxon>Actinomycetota</taxon>
        <taxon>Actinomycetes</taxon>
        <taxon>Micrococcales</taxon>
        <taxon>Micrococcaceae</taxon>
        <taxon>Kocuria</taxon>
    </lineage>
</organism>
<feature type="compositionally biased region" description="Low complexity" evidence="6">
    <location>
        <begin position="17"/>
        <end position="31"/>
    </location>
</feature>
<dbReference type="Gene3D" id="1.10.10.10">
    <property type="entry name" value="Winged helix-like DNA-binding domain superfamily/Winged helix DNA-binding domain"/>
    <property type="match status" value="1"/>
</dbReference>
<dbReference type="InterPro" id="IPR003783">
    <property type="entry name" value="Regulatory_RecX"/>
</dbReference>
<feature type="domain" description="RecX first three-helical" evidence="8">
    <location>
        <begin position="42"/>
        <end position="80"/>
    </location>
</feature>
<dbReference type="Pfam" id="PF02631">
    <property type="entry name" value="RecX_HTH2"/>
    <property type="match status" value="1"/>
</dbReference>
<dbReference type="PANTHER" id="PTHR33602">
    <property type="entry name" value="REGULATORY PROTEIN RECX FAMILY PROTEIN"/>
    <property type="match status" value="1"/>
</dbReference>
<dbReference type="InterPro" id="IPR053924">
    <property type="entry name" value="RecX_HTH_2nd"/>
</dbReference>
<evidence type="ECO:0000256" key="5">
    <source>
        <dbReference type="HAMAP-Rule" id="MF_01114"/>
    </source>
</evidence>
<dbReference type="EMBL" id="BAAAQA010000018">
    <property type="protein sequence ID" value="GAA2118489.1"/>
    <property type="molecule type" value="Genomic_DNA"/>
</dbReference>
<evidence type="ECO:0000256" key="2">
    <source>
        <dbReference type="ARBA" id="ARBA00009695"/>
    </source>
</evidence>
<accession>A0ABN2Y076</accession>
<evidence type="ECO:0000313" key="9">
    <source>
        <dbReference type="EMBL" id="GAA2118489.1"/>
    </source>
</evidence>
<keyword evidence="10" id="KW-1185">Reference proteome</keyword>